<dbReference type="SUPFAM" id="SSF141562">
    <property type="entry name" value="At5g01610-like"/>
    <property type="match status" value="1"/>
</dbReference>
<feature type="signal peptide" evidence="1">
    <location>
        <begin position="1"/>
        <end position="23"/>
    </location>
</feature>
<dbReference type="PANTHER" id="PTHR31676">
    <property type="entry name" value="T31J12.3 PROTEIN-RELATED"/>
    <property type="match status" value="1"/>
</dbReference>
<evidence type="ECO:0000313" key="2">
    <source>
        <dbReference type="EMBL" id="KAL2343337.1"/>
    </source>
</evidence>
<evidence type="ECO:0000256" key="1">
    <source>
        <dbReference type="SAM" id="SignalP"/>
    </source>
</evidence>
<protein>
    <submittedName>
        <fullName evidence="2">Uncharacterized protein</fullName>
    </submittedName>
</protein>
<evidence type="ECO:0000313" key="3">
    <source>
        <dbReference type="Proteomes" id="UP001603857"/>
    </source>
</evidence>
<comment type="caution">
    <text evidence="2">The sequence shown here is derived from an EMBL/GenBank/DDBJ whole genome shotgun (WGS) entry which is preliminary data.</text>
</comment>
<dbReference type="Pfam" id="PF04398">
    <property type="entry name" value="DUF538"/>
    <property type="match status" value="1"/>
</dbReference>
<keyword evidence="3" id="KW-1185">Reference proteome</keyword>
<dbReference type="Gene3D" id="2.30.240.10">
    <property type="entry name" value="At5g01610-like"/>
    <property type="match status" value="1"/>
</dbReference>
<name>A0ABD1N6E1_9FABA</name>
<keyword evidence="1" id="KW-0732">Signal</keyword>
<gene>
    <name evidence="2" type="ORF">Fmac_004622</name>
</gene>
<feature type="chain" id="PRO_5044805176" evidence="1">
    <location>
        <begin position="24"/>
        <end position="168"/>
    </location>
</feature>
<sequence>MDRVRREAFCVGILGLLLGLCGAKESVYEVLPKYGLPSGLLPDTVTDYTLDEEGQFVVVLAKACYVQFDYLVYYESKITGKLSYGSITNLKGIQVQRLFLWFNVDEIRVDLPPSDSIYFQVGIINKKLDVDQFKTVRQCRKSLSSSPCLSPSIQLPEPVEEIPMLLTE</sequence>
<dbReference type="AlphaFoldDB" id="A0ABD1N6E1"/>
<dbReference type="InterPro" id="IPR036758">
    <property type="entry name" value="At5g01610-like"/>
</dbReference>
<organism evidence="2 3">
    <name type="scientific">Flemingia macrophylla</name>
    <dbReference type="NCBI Taxonomy" id="520843"/>
    <lineage>
        <taxon>Eukaryota</taxon>
        <taxon>Viridiplantae</taxon>
        <taxon>Streptophyta</taxon>
        <taxon>Embryophyta</taxon>
        <taxon>Tracheophyta</taxon>
        <taxon>Spermatophyta</taxon>
        <taxon>Magnoliopsida</taxon>
        <taxon>eudicotyledons</taxon>
        <taxon>Gunneridae</taxon>
        <taxon>Pentapetalae</taxon>
        <taxon>rosids</taxon>
        <taxon>fabids</taxon>
        <taxon>Fabales</taxon>
        <taxon>Fabaceae</taxon>
        <taxon>Papilionoideae</taxon>
        <taxon>50 kb inversion clade</taxon>
        <taxon>NPAAA clade</taxon>
        <taxon>indigoferoid/millettioid clade</taxon>
        <taxon>Phaseoleae</taxon>
        <taxon>Flemingia</taxon>
    </lineage>
</organism>
<dbReference type="InterPro" id="IPR007493">
    <property type="entry name" value="DUF538"/>
</dbReference>
<dbReference type="EMBL" id="JBGMDY010000002">
    <property type="protein sequence ID" value="KAL2343337.1"/>
    <property type="molecule type" value="Genomic_DNA"/>
</dbReference>
<dbReference type="Proteomes" id="UP001603857">
    <property type="component" value="Unassembled WGS sequence"/>
</dbReference>
<proteinExistence type="predicted"/>
<accession>A0ABD1N6E1</accession>
<reference evidence="2 3" key="1">
    <citation type="submission" date="2024-08" db="EMBL/GenBank/DDBJ databases">
        <title>Insights into the chromosomal genome structure of Flemingia macrophylla.</title>
        <authorList>
            <person name="Ding Y."/>
            <person name="Zhao Y."/>
            <person name="Bi W."/>
            <person name="Wu M."/>
            <person name="Zhao G."/>
            <person name="Gong Y."/>
            <person name="Li W."/>
            <person name="Zhang P."/>
        </authorList>
    </citation>
    <scope>NUCLEOTIDE SEQUENCE [LARGE SCALE GENOMIC DNA]</scope>
    <source>
        <strain evidence="2">DYQJB</strain>
        <tissue evidence="2">Leaf</tissue>
    </source>
</reference>
<dbReference type="PANTHER" id="PTHR31676:SF71">
    <property type="entry name" value="EXPRESSED PROTEIN"/>
    <property type="match status" value="1"/>
</dbReference>